<dbReference type="PANTHER" id="PTHR48045:SF22">
    <property type="entry name" value="UDP-GLUCURONOSYL_UDP-GLUCOSYLTRANSFERASE"/>
    <property type="match status" value="1"/>
</dbReference>
<reference evidence="2 3" key="1">
    <citation type="submission" date="2020-10" db="EMBL/GenBank/DDBJ databases">
        <title>Plant Genome Project.</title>
        <authorList>
            <person name="Zhang R.-G."/>
        </authorList>
    </citation>
    <scope>NUCLEOTIDE SEQUENCE [LARGE SCALE GENOMIC DNA]</scope>
    <source>
        <strain evidence="2">FAFU-HL-1</strain>
        <tissue evidence="2">Leaf</tissue>
    </source>
</reference>
<dbReference type="AlphaFoldDB" id="A0A835JVH2"/>
<gene>
    <name evidence="2" type="ORF">SADUNF_Sadunf09G0061200</name>
</gene>
<dbReference type="SUPFAM" id="SSF53756">
    <property type="entry name" value="UDP-Glycosyltransferase/glycogen phosphorylase"/>
    <property type="match status" value="1"/>
</dbReference>
<dbReference type="Gene3D" id="3.40.50.2000">
    <property type="entry name" value="Glycogen Phosphorylase B"/>
    <property type="match status" value="3"/>
</dbReference>
<evidence type="ECO:0000256" key="1">
    <source>
        <dbReference type="SAM" id="MobiDB-lite"/>
    </source>
</evidence>
<dbReference type="Proteomes" id="UP000657918">
    <property type="component" value="Unassembled WGS sequence"/>
</dbReference>
<evidence type="ECO:0000313" key="3">
    <source>
        <dbReference type="Proteomes" id="UP000657918"/>
    </source>
</evidence>
<dbReference type="PANTHER" id="PTHR48045">
    <property type="entry name" value="UDP-GLYCOSYLTRANSFERASE 72B1"/>
    <property type="match status" value="1"/>
</dbReference>
<dbReference type="EMBL" id="JADGMS010000009">
    <property type="protein sequence ID" value="KAF9675714.1"/>
    <property type="molecule type" value="Genomic_DNA"/>
</dbReference>
<name>A0A835JVH2_9ROSI</name>
<dbReference type="OrthoDB" id="5835829at2759"/>
<accession>A0A835JVH2</accession>
<protein>
    <submittedName>
        <fullName evidence="2">Uncharacterized protein</fullName>
    </submittedName>
</protein>
<sequence>MYPAIPCFELKGLINLKDNYCVTTDSGSTNYFQWLDSQAQGSVLYMSLGSFFSISSRQMDEIASGLRNSGGRYLWVAHGEALRLKENCGEKGIVVPWGDWLQVLCHSFPLFFDQVPNSKQTWRIGWQMKKDEGTEIFVKGEEIPALVQGFIDTENSEVKDMRRRAKMRQQLCGQAIAKDGSSDKNLKMSDMESYPLSIGKQ</sequence>
<feature type="region of interest" description="Disordered" evidence="1">
    <location>
        <begin position="178"/>
        <end position="201"/>
    </location>
</feature>
<evidence type="ECO:0000313" key="2">
    <source>
        <dbReference type="EMBL" id="KAF9675714.1"/>
    </source>
</evidence>
<comment type="caution">
    <text evidence="2">The sequence shown here is derived from an EMBL/GenBank/DDBJ whole genome shotgun (WGS) entry which is preliminary data.</text>
</comment>
<feature type="compositionally biased region" description="Basic and acidic residues" evidence="1">
    <location>
        <begin position="180"/>
        <end position="190"/>
    </location>
</feature>
<keyword evidence="3" id="KW-1185">Reference proteome</keyword>
<proteinExistence type="predicted"/>
<organism evidence="2 3">
    <name type="scientific">Salix dunnii</name>
    <dbReference type="NCBI Taxonomy" id="1413687"/>
    <lineage>
        <taxon>Eukaryota</taxon>
        <taxon>Viridiplantae</taxon>
        <taxon>Streptophyta</taxon>
        <taxon>Embryophyta</taxon>
        <taxon>Tracheophyta</taxon>
        <taxon>Spermatophyta</taxon>
        <taxon>Magnoliopsida</taxon>
        <taxon>eudicotyledons</taxon>
        <taxon>Gunneridae</taxon>
        <taxon>Pentapetalae</taxon>
        <taxon>rosids</taxon>
        <taxon>fabids</taxon>
        <taxon>Malpighiales</taxon>
        <taxon>Salicaceae</taxon>
        <taxon>Saliceae</taxon>
        <taxon>Salix</taxon>
    </lineage>
</organism>